<dbReference type="HOGENOM" id="CLU_1465176_0_0_2"/>
<dbReference type="KEGG" id="sii:LD85_1518"/>
<reference evidence="4" key="1">
    <citation type="journal article" date="2009" name="Proc. Natl. Acad. Sci. U.S.A.">
        <title>Biogeography of the Sulfolobus islandicus pan-genome.</title>
        <authorList>
            <person name="Reno M.L."/>
            <person name="Held N.L."/>
            <person name="Fields C.J."/>
            <person name="Burke P.V."/>
            <person name="Whitaker R.J."/>
        </authorList>
    </citation>
    <scope>NUCLEOTIDE SEQUENCE [LARGE SCALE GENOMIC DNA]</scope>
    <source>
        <strain evidence="4">L.D.8.5 / Lassen #2</strain>
    </source>
</reference>
<sequence>MKSEFLTAHGKILLAIYSNEGCTVKEALERSYLAPNTFYKAKDELVEDKLVVEKEEQRGRTRVKRLYLTEKGLVIVKALQMLVDAIDAISKIGDNMPHDTLSGVNLQGAIETKRTEKSRKKEVMMALLKIINKITAVEECAKVADIITKAREEKIEEKEVIKTLKELKKYGIIYESNLNCYKAI</sequence>
<feature type="domain" description="MCM C-terminal" evidence="1">
    <location>
        <begin position="121"/>
        <end position="183"/>
    </location>
</feature>
<evidence type="ECO:0000313" key="3">
    <source>
        <dbReference type="EMBL" id="ADB87185.1"/>
    </source>
</evidence>
<dbReference type="InterPro" id="IPR054020">
    <property type="entry name" value="WHD_F93"/>
</dbReference>
<evidence type="ECO:0000313" key="4">
    <source>
        <dbReference type="Proteomes" id="UP000001404"/>
    </source>
</evidence>
<dbReference type="Proteomes" id="UP000001404">
    <property type="component" value="Chromosome"/>
</dbReference>
<protein>
    <submittedName>
        <fullName evidence="3">Uncharacterized protein</fullName>
    </submittedName>
</protein>
<dbReference type="Pfam" id="PF22194">
    <property type="entry name" value="WHD_F93"/>
    <property type="match status" value="1"/>
</dbReference>
<dbReference type="SUPFAM" id="SSF46785">
    <property type="entry name" value="Winged helix' DNA-binding domain"/>
    <property type="match status" value="1"/>
</dbReference>
<evidence type="ECO:0000259" key="2">
    <source>
        <dbReference type="Pfam" id="PF22194"/>
    </source>
</evidence>
<organism evidence="3 4">
    <name type="scientific">Saccharolobus islandicus (strain L.D.8.5 / Lassen #2)</name>
    <name type="common">Sulfolobus islandicus</name>
    <dbReference type="NCBI Taxonomy" id="425944"/>
    <lineage>
        <taxon>Archaea</taxon>
        <taxon>Thermoproteota</taxon>
        <taxon>Thermoprotei</taxon>
        <taxon>Sulfolobales</taxon>
        <taxon>Sulfolobaceae</taxon>
        <taxon>Saccharolobus</taxon>
    </lineage>
</organism>
<dbReference type="InterPro" id="IPR036388">
    <property type="entry name" value="WH-like_DNA-bd_sf"/>
</dbReference>
<name>D2PK82_SACI9</name>
<evidence type="ECO:0000259" key="1">
    <source>
        <dbReference type="Pfam" id="PF21100"/>
    </source>
</evidence>
<dbReference type="Pfam" id="PF21100">
    <property type="entry name" value="WHD_MCM"/>
    <property type="match status" value="1"/>
</dbReference>
<dbReference type="InterPro" id="IPR048907">
    <property type="entry name" value="WHD_MCM_arc"/>
</dbReference>
<feature type="domain" description="F93 winged-helix" evidence="2">
    <location>
        <begin position="12"/>
        <end position="72"/>
    </location>
</feature>
<gene>
    <name evidence="3" type="ordered locus">LD85_1518</name>
</gene>
<dbReference type="Gene3D" id="1.10.10.10">
    <property type="entry name" value="Winged helix-like DNA-binding domain superfamily/Winged helix DNA-binding domain"/>
    <property type="match status" value="2"/>
</dbReference>
<proteinExistence type="predicted"/>
<dbReference type="AlphaFoldDB" id="D2PK82"/>
<dbReference type="InterPro" id="IPR036390">
    <property type="entry name" value="WH_DNA-bd_sf"/>
</dbReference>
<accession>D2PK82</accession>
<dbReference type="RefSeq" id="WP_012952858.1">
    <property type="nucleotide sequence ID" value="NC_013769.1"/>
</dbReference>
<dbReference type="EMBL" id="CP001731">
    <property type="protein sequence ID" value="ADB87185.1"/>
    <property type="molecule type" value="Genomic_DNA"/>
</dbReference>